<keyword evidence="2" id="KW-0812">Transmembrane</keyword>
<evidence type="ECO:0008006" key="5">
    <source>
        <dbReference type="Google" id="ProtNLM"/>
    </source>
</evidence>
<sequence length="145" mass="16595">MTGYTAAMTSPDGQVVDSGESRPHGWQYVKYAYGAKLPASMNAWVENDLAGPGAATRMVARWAVPCMVLLVPMLFVPADWFVRFNMTLPILIQYVFFSVVLNRVYRRHRLSQHGLDPELANRLQKEKDADLHEEYLRKYRGRPHA</sequence>
<accession>K6WM75</accession>
<proteinExistence type="predicted"/>
<dbReference type="STRING" id="1108045.GORHZ_213_00170"/>
<keyword evidence="2" id="KW-0472">Membrane</keyword>
<dbReference type="InterPro" id="IPR035197">
    <property type="entry name" value="DUF5313"/>
</dbReference>
<reference evidence="3 4" key="1">
    <citation type="submission" date="2012-08" db="EMBL/GenBank/DDBJ databases">
        <title>Whole genome shotgun sequence of Gordonia rhizosphera NBRC 16068.</title>
        <authorList>
            <person name="Takarada H."/>
            <person name="Isaki S."/>
            <person name="Hosoyama A."/>
            <person name="Tsuchikane K."/>
            <person name="Katsumata H."/>
            <person name="Baba S."/>
            <person name="Ohji S."/>
            <person name="Yamazaki S."/>
            <person name="Fujita N."/>
        </authorList>
    </citation>
    <scope>NUCLEOTIDE SEQUENCE [LARGE SCALE GENOMIC DNA]</scope>
    <source>
        <strain evidence="3 4">NBRC 16068</strain>
    </source>
</reference>
<protein>
    <recommendedName>
        <fullName evidence="5">DUF5313 domain-containing protein</fullName>
    </recommendedName>
</protein>
<evidence type="ECO:0000256" key="1">
    <source>
        <dbReference type="SAM" id="MobiDB-lite"/>
    </source>
</evidence>
<organism evidence="3 4">
    <name type="scientific">Gordonia rhizosphera NBRC 16068</name>
    <dbReference type="NCBI Taxonomy" id="1108045"/>
    <lineage>
        <taxon>Bacteria</taxon>
        <taxon>Bacillati</taxon>
        <taxon>Actinomycetota</taxon>
        <taxon>Actinomycetes</taxon>
        <taxon>Mycobacteriales</taxon>
        <taxon>Gordoniaceae</taxon>
        <taxon>Gordonia</taxon>
    </lineage>
</organism>
<dbReference type="Proteomes" id="UP000008363">
    <property type="component" value="Unassembled WGS sequence"/>
</dbReference>
<dbReference type="AlphaFoldDB" id="K6WM75"/>
<evidence type="ECO:0000313" key="3">
    <source>
        <dbReference type="EMBL" id="GAB93242.1"/>
    </source>
</evidence>
<dbReference type="eggNOG" id="ENOG502ZDTX">
    <property type="taxonomic scope" value="Bacteria"/>
</dbReference>
<dbReference type="EMBL" id="BAHC01000213">
    <property type="protein sequence ID" value="GAB93242.1"/>
    <property type="molecule type" value="Genomic_DNA"/>
</dbReference>
<evidence type="ECO:0000313" key="4">
    <source>
        <dbReference type="Proteomes" id="UP000008363"/>
    </source>
</evidence>
<dbReference type="Pfam" id="PF17240">
    <property type="entry name" value="DUF5313"/>
    <property type="match status" value="1"/>
</dbReference>
<evidence type="ECO:0000256" key="2">
    <source>
        <dbReference type="SAM" id="Phobius"/>
    </source>
</evidence>
<feature type="region of interest" description="Disordered" evidence="1">
    <location>
        <begin position="1"/>
        <end position="20"/>
    </location>
</feature>
<gene>
    <name evidence="3" type="ORF">GORHZ_213_00170</name>
</gene>
<feature type="transmembrane region" description="Helical" evidence="2">
    <location>
        <begin position="62"/>
        <end position="82"/>
    </location>
</feature>
<name>K6WM75_9ACTN</name>
<keyword evidence="2" id="KW-1133">Transmembrane helix</keyword>
<comment type="caution">
    <text evidence="3">The sequence shown here is derived from an EMBL/GenBank/DDBJ whole genome shotgun (WGS) entry which is preliminary data.</text>
</comment>
<feature type="transmembrane region" description="Helical" evidence="2">
    <location>
        <begin position="88"/>
        <end position="105"/>
    </location>
</feature>
<keyword evidence="4" id="KW-1185">Reference proteome</keyword>